<feature type="domain" description="Histidine kinase" evidence="19">
    <location>
        <begin position="701"/>
        <end position="923"/>
    </location>
</feature>
<evidence type="ECO:0000256" key="18">
    <source>
        <dbReference type="SAM" id="MobiDB-lite"/>
    </source>
</evidence>
<dbReference type="CDD" id="cd16922">
    <property type="entry name" value="HATPase_EvgS-ArcB-TorS-like"/>
    <property type="match status" value="1"/>
</dbReference>
<dbReference type="SUPFAM" id="SSF47226">
    <property type="entry name" value="Histidine-containing phosphotransfer domain, HPT domain"/>
    <property type="match status" value="1"/>
</dbReference>
<dbReference type="InterPro" id="IPR013655">
    <property type="entry name" value="PAS_fold_3"/>
</dbReference>
<evidence type="ECO:0000256" key="5">
    <source>
        <dbReference type="ARBA" id="ARBA00022519"/>
    </source>
</evidence>
<dbReference type="SUPFAM" id="SSF55785">
    <property type="entry name" value="PYP-like sensor domain (PAS domain)"/>
    <property type="match status" value="3"/>
</dbReference>
<comment type="subcellular location">
    <subcellularLocation>
        <location evidence="2">Cell inner membrane</location>
        <topology evidence="2">Multi-pass membrane protein</topology>
    </subcellularLocation>
</comment>
<keyword evidence="11" id="KW-0067">ATP-binding</keyword>
<dbReference type="PANTHER" id="PTHR43047">
    <property type="entry name" value="TWO-COMPONENT HISTIDINE PROTEIN KINASE"/>
    <property type="match status" value="1"/>
</dbReference>
<dbReference type="SMART" id="SM01079">
    <property type="entry name" value="CHASE"/>
    <property type="match status" value="1"/>
</dbReference>
<dbReference type="SUPFAM" id="SSF47384">
    <property type="entry name" value="Homodimeric domain of signal transducing histidine kinase"/>
    <property type="match status" value="1"/>
</dbReference>
<evidence type="ECO:0000259" key="22">
    <source>
        <dbReference type="PROSITE" id="PS50839"/>
    </source>
</evidence>
<dbReference type="InterPro" id="IPR011006">
    <property type="entry name" value="CheY-like_superfamily"/>
</dbReference>
<dbReference type="NCBIfam" id="TIGR00229">
    <property type="entry name" value="sensory_box"/>
    <property type="match status" value="3"/>
</dbReference>
<dbReference type="Pfam" id="PF00512">
    <property type="entry name" value="HisKA"/>
    <property type="match status" value="1"/>
</dbReference>
<organism evidence="24 25">
    <name type="scientific">Rhodovulum sulfidophilum</name>
    <name type="common">Rhodobacter sulfidophilus</name>
    <dbReference type="NCBI Taxonomy" id="35806"/>
    <lineage>
        <taxon>Bacteria</taxon>
        <taxon>Pseudomonadati</taxon>
        <taxon>Pseudomonadota</taxon>
        <taxon>Alphaproteobacteria</taxon>
        <taxon>Rhodobacterales</taxon>
        <taxon>Paracoccaceae</taxon>
        <taxon>Rhodovulum</taxon>
    </lineage>
</organism>
<feature type="domain" description="CHASE" evidence="22">
    <location>
        <begin position="113"/>
        <end position="246"/>
    </location>
</feature>
<dbReference type="Proteomes" id="UP000064912">
    <property type="component" value="Chromosome"/>
</dbReference>
<dbReference type="Pfam" id="PF02518">
    <property type="entry name" value="HATPase_c"/>
    <property type="match status" value="1"/>
</dbReference>
<comment type="catalytic activity">
    <reaction evidence="1">
        <text>ATP + protein L-histidine = ADP + protein N-phospho-L-histidine.</text>
        <dbReference type="EC" id="2.7.13.3"/>
    </reaction>
</comment>
<dbReference type="Pfam" id="PF13426">
    <property type="entry name" value="PAS_9"/>
    <property type="match status" value="1"/>
</dbReference>
<dbReference type="CDD" id="cd00082">
    <property type="entry name" value="HisKA"/>
    <property type="match status" value="1"/>
</dbReference>
<protein>
    <recommendedName>
        <fullName evidence="3">histidine kinase</fullName>
        <ecNumber evidence="3">2.7.13.3</ecNumber>
    </recommendedName>
</protein>
<dbReference type="PROSITE" id="PS50109">
    <property type="entry name" value="HIS_KIN"/>
    <property type="match status" value="1"/>
</dbReference>
<dbReference type="InterPro" id="IPR036097">
    <property type="entry name" value="HisK_dim/P_sf"/>
</dbReference>
<evidence type="ECO:0000256" key="15">
    <source>
        <dbReference type="PROSITE-ProRule" id="PRU00110"/>
    </source>
</evidence>
<gene>
    <name evidence="24" type="ORF">NHU_03263</name>
</gene>
<dbReference type="Gene3D" id="3.30.565.10">
    <property type="entry name" value="Histidine kinase-like ATPase, C-terminal domain"/>
    <property type="match status" value="1"/>
</dbReference>
<dbReference type="SUPFAM" id="SSF52172">
    <property type="entry name" value="CheY-like"/>
    <property type="match status" value="1"/>
</dbReference>
<keyword evidence="13" id="KW-0902">Two-component regulatory system</keyword>
<keyword evidence="9" id="KW-0547">Nucleotide-binding</keyword>
<feature type="compositionally biased region" description="Polar residues" evidence="18">
    <location>
        <begin position="1085"/>
        <end position="1101"/>
    </location>
</feature>
<proteinExistence type="predicted"/>
<dbReference type="SUPFAM" id="SSF55874">
    <property type="entry name" value="ATPase domain of HSP90 chaperone/DNA topoisomerase II/histidine kinase"/>
    <property type="match status" value="1"/>
</dbReference>
<keyword evidence="4" id="KW-1003">Cell membrane</keyword>
<keyword evidence="12" id="KW-1133">Transmembrane helix</keyword>
<evidence type="ECO:0000256" key="9">
    <source>
        <dbReference type="ARBA" id="ARBA00022741"/>
    </source>
</evidence>
<dbReference type="PANTHER" id="PTHR43047:SF78">
    <property type="entry name" value="SENSORY_REGULATORY PROTEIN RPFC"/>
    <property type="match status" value="1"/>
</dbReference>
<feature type="modified residue" description="Phosphohistidine" evidence="15">
    <location>
        <position position="1155"/>
    </location>
</feature>
<feature type="domain" description="PAS" evidence="21">
    <location>
        <begin position="291"/>
        <end position="327"/>
    </location>
</feature>
<dbReference type="EC" id="2.7.13.3" evidence="3"/>
<evidence type="ECO:0000256" key="12">
    <source>
        <dbReference type="ARBA" id="ARBA00022989"/>
    </source>
</evidence>
<evidence type="ECO:0000259" key="23">
    <source>
        <dbReference type="PROSITE" id="PS50894"/>
    </source>
</evidence>
<dbReference type="SMART" id="SM00387">
    <property type="entry name" value="HATPase_c"/>
    <property type="match status" value="1"/>
</dbReference>
<reference evidence="24 25" key="1">
    <citation type="submission" date="2015-02" db="EMBL/GenBank/DDBJ databases">
        <title>Genome sequene of Rhodovulum sulfidophilum DSM 2351.</title>
        <authorList>
            <person name="Nagao N."/>
        </authorList>
    </citation>
    <scope>NUCLEOTIDE SEQUENCE [LARGE SCALE GENOMIC DNA]</scope>
    <source>
        <strain evidence="24 25">DSM 2351</strain>
    </source>
</reference>
<dbReference type="InterPro" id="IPR000014">
    <property type="entry name" value="PAS"/>
</dbReference>
<dbReference type="EMBL" id="AP014800">
    <property type="protein sequence ID" value="BAQ70403.1"/>
    <property type="molecule type" value="Genomic_DNA"/>
</dbReference>
<dbReference type="Gene3D" id="3.30.450.20">
    <property type="entry name" value="PAS domain"/>
    <property type="match status" value="3"/>
</dbReference>
<keyword evidence="14" id="KW-0472">Membrane</keyword>
<evidence type="ECO:0000256" key="6">
    <source>
        <dbReference type="ARBA" id="ARBA00022553"/>
    </source>
</evidence>
<evidence type="ECO:0000259" key="20">
    <source>
        <dbReference type="PROSITE" id="PS50110"/>
    </source>
</evidence>
<dbReference type="GO" id="GO:0000155">
    <property type="term" value="F:phosphorelay sensor kinase activity"/>
    <property type="evidence" value="ECO:0007669"/>
    <property type="project" value="InterPro"/>
</dbReference>
<feature type="domain" description="Response regulatory" evidence="20">
    <location>
        <begin position="948"/>
        <end position="1062"/>
    </location>
</feature>
<evidence type="ECO:0000256" key="8">
    <source>
        <dbReference type="ARBA" id="ARBA00022692"/>
    </source>
</evidence>
<evidence type="ECO:0000259" key="21">
    <source>
        <dbReference type="PROSITE" id="PS50112"/>
    </source>
</evidence>
<evidence type="ECO:0000256" key="14">
    <source>
        <dbReference type="ARBA" id="ARBA00023136"/>
    </source>
</evidence>
<keyword evidence="17" id="KW-0175">Coiled coil</keyword>
<dbReference type="InterPro" id="IPR003661">
    <property type="entry name" value="HisK_dim/P_dom"/>
</dbReference>
<evidence type="ECO:0000313" key="24">
    <source>
        <dbReference type="EMBL" id="BAQ70403.1"/>
    </source>
</evidence>
<dbReference type="InterPro" id="IPR005467">
    <property type="entry name" value="His_kinase_dom"/>
</dbReference>
<feature type="region of interest" description="Disordered" evidence="18">
    <location>
        <begin position="1081"/>
        <end position="1101"/>
    </location>
</feature>
<dbReference type="Gene3D" id="1.20.120.160">
    <property type="entry name" value="HPT domain"/>
    <property type="match status" value="1"/>
</dbReference>
<feature type="domain" description="HPt" evidence="23">
    <location>
        <begin position="1116"/>
        <end position="1217"/>
    </location>
</feature>
<dbReference type="SMART" id="SM00091">
    <property type="entry name" value="PAS"/>
    <property type="match status" value="3"/>
</dbReference>
<name>A0A0D6B5H8_RHOSU</name>
<dbReference type="AlphaFoldDB" id="A0A0D6B5H8"/>
<evidence type="ECO:0000256" key="11">
    <source>
        <dbReference type="ARBA" id="ARBA00022840"/>
    </source>
</evidence>
<dbReference type="PROSITE" id="PS50112">
    <property type="entry name" value="PAS"/>
    <property type="match status" value="2"/>
</dbReference>
<dbReference type="Gene3D" id="3.40.50.2300">
    <property type="match status" value="1"/>
</dbReference>
<dbReference type="GO" id="GO:0005524">
    <property type="term" value="F:ATP binding"/>
    <property type="evidence" value="ECO:0007669"/>
    <property type="project" value="UniProtKB-KW"/>
</dbReference>
<dbReference type="InterPro" id="IPR001789">
    <property type="entry name" value="Sig_transdc_resp-reg_receiver"/>
</dbReference>
<dbReference type="GO" id="GO:0006355">
    <property type="term" value="P:regulation of DNA-templated transcription"/>
    <property type="evidence" value="ECO:0007669"/>
    <property type="project" value="InterPro"/>
</dbReference>
<dbReference type="FunFam" id="1.10.287.130:FF:000004">
    <property type="entry name" value="Ethylene receptor 1"/>
    <property type="match status" value="1"/>
</dbReference>
<evidence type="ECO:0000259" key="19">
    <source>
        <dbReference type="PROSITE" id="PS50109"/>
    </source>
</evidence>
<evidence type="ECO:0000256" key="1">
    <source>
        <dbReference type="ARBA" id="ARBA00000085"/>
    </source>
</evidence>
<sequence length="1218" mass="133280">MSFLRPQKSLPRHPVVTGMIVFLTVLAVANGAITIEKRALLEAERDLVTQEVMTFAARLQTEINSNVYLANGLIAFIAVSKAPAPQEMKAAMASLHGAGRNIRNIGLAPGNRIEYVFPNTGNSSVIGLYYPDLKDQWPAVKRAIDKKTTIVAGPINLKQGGVGLISRTPVFLEDGSYWGILSLVLDAESVFAQAGILPLQNHLHIALRLKADDGEPDRVFKGQEELFAPTSIIRDIVLPGMVWQIAATPREGWTHSLGHLQLLRGLSFFLAVFLGGLAAGRQRQRLDLARTEKRLASVTKAIRDAIVVVDGSGDIVELNAAAETMFGRPTAQAKSMPVAEMFQVETVLANASVQTVVQGWRADGTELCLEVSSSTVDMMGNLKTIYSIRDVGDRMAMENALRKSEERFRNITSQVPGVIYQWQEGPGDRRGFTYVSPRSHEILGLEADALVEDWSLFQIHPDEIDAWVASISHSISTGEDWQFEGRFLRGDETRWWRAFSRPQRSVDDPDGTVVFTGVIFDVTSVKAAQQALIAKERELAVVLESALDGIISIDMRGVILSANAAVAQIFLYRAEELVGQNVSMLMPDAIASRTERDLDSEAVSVIRNVVGMSRTVMGRRRNGEEFPVELSVAQTMAGCGSTYTGVLRDITDRVAAERELEAARFGLEQKANDLEILADERDRARRDAERASEAKSSFLAVMSHELRTPMTGILGIADLLLSETQSARHRKWINTLRRSGVSLLSLLDDILDFSKIEAGKLTLEPIAFLPDVVMADVCELLSSTAQEKGLDFKMEQRISPSPTLIGDPMRLQQILLNLTTNALKFTDKGGVTLSLGDAEKLPDGRWRMEFEVADTGIGIPSELQVNLFQPFTQAEASTTRRFGGTGLGLAISGRLAEAMDGEIDVSSVEGQGSVFRLTIVLPEAAEMTGNISHPARLALGSAHDRALNLLIAEDNETNRLLLHDALEMCGHSVTTVENGAEAVAVVKKNDFDAVIMDMQMPVMDGMTAARLIQTEDENGPPIILLTADALARKSFEKENVFAAVLTKPIDWKQLLSALNEFARKDGEASADAQQHDKLSNFIGASKNNSDPGEEASSTEPPTLSLEWLDVLRQTIPPDRVNSIFASLIEKLELQSRDLRARLSAGDLEGAERTLHSLLGLSRQFGLGKVAQCCQNFSITSESGDVAHQSPLLERFDIEILSARRALKTFIETQSKPFS</sequence>
<dbReference type="PRINTS" id="PR00344">
    <property type="entry name" value="BCTRLSENSOR"/>
</dbReference>
<dbReference type="PROSITE" id="PS50110">
    <property type="entry name" value="RESPONSE_REGULATORY"/>
    <property type="match status" value="1"/>
</dbReference>
<evidence type="ECO:0000256" key="3">
    <source>
        <dbReference type="ARBA" id="ARBA00012438"/>
    </source>
</evidence>
<dbReference type="PATRIC" id="fig|35806.4.peg.3351"/>
<keyword evidence="8" id="KW-0812">Transmembrane</keyword>
<evidence type="ECO:0000256" key="2">
    <source>
        <dbReference type="ARBA" id="ARBA00004429"/>
    </source>
</evidence>
<dbReference type="InterPro" id="IPR003594">
    <property type="entry name" value="HATPase_dom"/>
</dbReference>
<keyword evidence="6 16" id="KW-0597">Phosphoprotein</keyword>
<feature type="domain" description="PAS" evidence="21">
    <location>
        <begin position="535"/>
        <end position="588"/>
    </location>
</feature>
<evidence type="ECO:0000256" key="10">
    <source>
        <dbReference type="ARBA" id="ARBA00022777"/>
    </source>
</evidence>
<dbReference type="PROSITE" id="PS50894">
    <property type="entry name" value="HPT"/>
    <property type="match status" value="1"/>
</dbReference>
<dbReference type="Gene3D" id="1.10.287.130">
    <property type="match status" value="1"/>
</dbReference>
<dbReference type="Pfam" id="PF03924">
    <property type="entry name" value="CHASE"/>
    <property type="match status" value="1"/>
</dbReference>
<evidence type="ECO:0000256" key="16">
    <source>
        <dbReference type="PROSITE-ProRule" id="PRU00169"/>
    </source>
</evidence>
<dbReference type="InterPro" id="IPR004358">
    <property type="entry name" value="Sig_transdc_His_kin-like_C"/>
</dbReference>
<feature type="modified residue" description="4-aspartylphosphate" evidence="16">
    <location>
        <position position="997"/>
    </location>
</feature>
<dbReference type="InterPro" id="IPR013767">
    <property type="entry name" value="PAS_fold"/>
</dbReference>
<dbReference type="SMART" id="SM00448">
    <property type="entry name" value="REC"/>
    <property type="match status" value="1"/>
</dbReference>
<keyword evidence="5" id="KW-0997">Cell inner membrane</keyword>
<evidence type="ECO:0000313" key="25">
    <source>
        <dbReference type="Proteomes" id="UP000064912"/>
    </source>
</evidence>
<evidence type="ECO:0000256" key="13">
    <source>
        <dbReference type="ARBA" id="ARBA00023012"/>
    </source>
</evidence>
<evidence type="ECO:0000256" key="4">
    <source>
        <dbReference type="ARBA" id="ARBA00022475"/>
    </source>
</evidence>
<dbReference type="GO" id="GO:0005886">
    <property type="term" value="C:plasma membrane"/>
    <property type="evidence" value="ECO:0007669"/>
    <property type="project" value="UniProtKB-SubCell"/>
</dbReference>
<keyword evidence="10 24" id="KW-0418">Kinase</keyword>
<dbReference type="InterPro" id="IPR035965">
    <property type="entry name" value="PAS-like_dom_sf"/>
</dbReference>
<dbReference type="PROSITE" id="PS50839">
    <property type="entry name" value="CHASE"/>
    <property type="match status" value="1"/>
</dbReference>
<accession>A0A0D6B5H8</accession>
<dbReference type="InterPro" id="IPR036890">
    <property type="entry name" value="HATPase_C_sf"/>
</dbReference>
<dbReference type="InterPro" id="IPR008207">
    <property type="entry name" value="Sig_transdc_His_kin_Hpt_dom"/>
</dbReference>
<dbReference type="CDD" id="cd00130">
    <property type="entry name" value="PAS"/>
    <property type="match status" value="3"/>
</dbReference>
<dbReference type="Pfam" id="PF01627">
    <property type="entry name" value="Hpt"/>
    <property type="match status" value="1"/>
</dbReference>
<dbReference type="FunFam" id="3.30.565.10:FF:000010">
    <property type="entry name" value="Sensor histidine kinase RcsC"/>
    <property type="match status" value="1"/>
</dbReference>
<dbReference type="InterPro" id="IPR006189">
    <property type="entry name" value="CHASE_dom"/>
</dbReference>
<evidence type="ECO:0000256" key="17">
    <source>
        <dbReference type="SAM" id="Coils"/>
    </source>
</evidence>
<keyword evidence="7" id="KW-0808">Transferase</keyword>
<dbReference type="Pfam" id="PF00072">
    <property type="entry name" value="Response_reg"/>
    <property type="match status" value="1"/>
</dbReference>
<dbReference type="CDD" id="cd17546">
    <property type="entry name" value="REC_hyHK_CKI1_RcsC-like"/>
    <property type="match status" value="1"/>
</dbReference>
<dbReference type="InterPro" id="IPR036641">
    <property type="entry name" value="HPT_dom_sf"/>
</dbReference>
<dbReference type="KEGG" id="rsu:NHU_03263"/>
<dbReference type="SMART" id="SM00388">
    <property type="entry name" value="HisKA"/>
    <property type="match status" value="1"/>
</dbReference>
<dbReference type="Pfam" id="PF00989">
    <property type="entry name" value="PAS"/>
    <property type="match status" value="1"/>
</dbReference>
<evidence type="ECO:0000256" key="7">
    <source>
        <dbReference type="ARBA" id="ARBA00022679"/>
    </source>
</evidence>
<dbReference type="Pfam" id="PF08447">
    <property type="entry name" value="PAS_3"/>
    <property type="match status" value="1"/>
</dbReference>
<feature type="coiled-coil region" evidence="17">
    <location>
        <begin position="667"/>
        <end position="694"/>
    </location>
</feature>